<dbReference type="AlphaFoldDB" id="A0A370H613"/>
<evidence type="ECO:0000313" key="2">
    <source>
        <dbReference type="EMBL" id="RDI51833.1"/>
    </source>
</evidence>
<proteinExistence type="predicted"/>
<dbReference type="Gene3D" id="1.10.260.40">
    <property type="entry name" value="lambda repressor-like DNA-binding domains"/>
    <property type="match status" value="1"/>
</dbReference>
<organism evidence="2 3">
    <name type="scientific">Nocardia mexicana</name>
    <dbReference type="NCBI Taxonomy" id="279262"/>
    <lineage>
        <taxon>Bacteria</taxon>
        <taxon>Bacillati</taxon>
        <taxon>Actinomycetota</taxon>
        <taxon>Actinomycetes</taxon>
        <taxon>Mycobacteriales</taxon>
        <taxon>Nocardiaceae</taxon>
        <taxon>Nocardia</taxon>
    </lineage>
</organism>
<comment type="caution">
    <text evidence="2">The sequence shown here is derived from an EMBL/GenBank/DDBJ whole genome shotgun (WGS) entry which is preliminary data.</text>
</comment>
<dbReference type="InterPro" id="IPR001387">
    <property type="entry name" value="Cro/C1-type_HTH"/>
</dbReference>
<reference evidence="2 3" key="1">
    <citation type="submission" date="2018-07" db="EMBL/GenBank/DDBJ databases">
        <title>Genomic Encyclopedia of Type Strains, Phase IV (KMG-IV): sequencing the most valuable type-strain genomes for metagenomic binning, comparative biology and taxonomic classification.</title>
        <authorList>
            <person name="Goeker M."/>
        </authorList>
    </citation>
    <scope>NUCLEOTIDE SEQUENCE [LARGE SCALE GENOMIC DNA]</scope>
    <source>
        <strain evidence="2 3">DSM 44952</strain>
    </source>
</reference>
<evidence type="ECO:0000313" key="3">
    <source>
        <dbReference type="Proteomes" id="UP000255355"/>
    </source>
</evidence>
<dbReference type="InterPro" id="IPR010982">
    <property type="entry name" value="Lambda_DNA-bd_dom_sf"/>
</dbReference>
<dbReference type="PROSITE" id="PS50943">
    <property type="entry name" value="HTH_CROC1"/>
    <property type="match status" value="1"/>
</dbReference>
<keyword evidence="3" id="KW-1185">Reference proteome</keyword>
<evidence type="ECO:0000259" key="1">
    <source>
        <dbReference type="PROSITE" id="PS50943"/>
    </source>
</evidence>
<accession>A0A370H613</accession>
<sequence>MFAAVVIVTKWTGVEVRALRLEALRWTQPQLAERTGFSEGVVRKWEARGASITLRGEFAEGMDTLLRGLDREQRARFESALSDIGRCAVADVGPAIRSGLAADRPRADLCDIDTERLAYVTAHPRRTDRRVLDELSVMLAAWRKLDDSVGSESVLPAVSETMSVVERLVREAHGAIRPAVLNVGAQWLQLTGWLNTTTKRHAIARVAHDRMLEWSVELGDPDLISTTLGAKGHRAWTEDEFGPMIGLSEAAGRYKQASPAVLAVAAQQEARGHALVGEAAKAERKLDEADDYAIRAAEEPNRIPPWLYFHSTDLLVLQRGLAYKFLTESGRPQYRRKAIDVLSAGLAGLDQETGESEWMRWYVDQLAELTRAS</sequence>
<dbReference type="EMBL" id="QQAZ01000004">
    <property type="protein sequence ID" value="RDI51833.1"/>
    <property type="molecule type" value="Genomic_DNA"/>
</dbReference>
<dbReference type="CDD" id="cd00093">
    <property type="entry name" value="HTH_XRE"/>
    <property type="match status" value="1"/>
</dbReference>
<protein>
    <recommendedName>
        <fullName evidence="1">HTH cro/C1-type domain-containing protein</fullName>
    </recommendedName>
</protein>
<name>A0A370H613_9NOCA</name>
<dbReference type="STRING" id="1210089.GCA_001613165_01353"/>
<dbReference type="GO" id="GO:0003677">
    <property type="term" value="F:DNA binding"/>
    <property type="evidence" value="ECO:0007669"/>
    <property type="project" value="InterPro"/>
</dbReference>
<feature type="domain" description="HTH cro/C1-type" evidence="1">
    <location>
        <begin position="16"/>
        <end position="46"/>
    </location>
</feature>
<gene>
    <name evidence="2" type="ORF">DFR68_104317</name>
</gene>
<dbReference type="Proteomes" id="UP000255355">
    <property type="component" value="Unassembled WGS sequence"/>
</dbReference>